<dbReference type="SUPFAM" id="SSF53067">
    <property type="entry name" value="Actin-like ATPase domain"/>
    <property type="match status" value="1"/>
</dbReference>
<gene>
    <name evidence="2" type="ORF">H9660_13135</name>
</gene>
<reference evidence="2 3" key="1">
    <citation type="submission" date="2020-08" db="EMBL/GenBank/DDBJ databases">
        <title>A Genomic Blueprint of the Chicken Gut Microbiome.</title>
        <authorList>
            <person name="Gilroy R."/>
            <person name="Ravi A."/>
            <person name="Getino M."/>
            <person name="Pursley I."/>
            <person name="Horton D.L."/>
            <person name="Alikhan N.-F."/>
            <person name="Baker D."/>
            <person name="Gharbi K."/>
            <person name="Hall N."/>
            <person name="Watson M."/>
            <person name="Adriaenssens E.M."/>
            <person name="Foster-Nyarko E."/>
            <person name="Jarju S."/>
            <person name="Secka A."/>
            <person name="Antonio M."/>
            <person name="Oren A."/>
            <person name="Chaudhuri R."/>
            <person name="La Ragione R.M."/>
            <person name="Hildebrand F."/>
            <person name="Pallen M.J."/>
        </authorList>
    </citation>
    <scope>NUCLEOTIDE SEQUENCE [LARGE SCALE GENOMIC DNA]</scope>
    <source>
        <strain evidence="2 3">Sa3CUN1</strain>
    </source>
</reference>
<dbReference type="RefSeq" id="WP_191750842.1">
    <property type="nucleotide sequence ID" value="NZ_JACSQZ010000059.1"/>
</dbReference>
<name>A0ABR8Q6P8_9CLOT</name>
<dbReference type="InterPro" id="IPR000600">
    <property type="entry name" value="ROK"/>
</dbReference>
<dbReference type="PANTHER" id="PTHR18964">
    <property type="entry name" value="ROK (REPRESSOR, ORF, KINASE) FAMILY"/>
    <property type="match status" value="1"/>
</dbReference>
<evidence type="ECO:0000256" key="1">
    <source>
        <dbReference type="ARBA" id="ARBA00006479"/>
    </source>
</evidence>
<evidence type="ECO:0000313" key="3">
    <source>
        <dbReference type="Proteomes" id="UP000640335"/>
    </source>
</evidence>
<dbReference type="CDD" id="cd24152">
    <property type="entry name" value="ASKHA_NBD_ROK-like"/>
    <property type="match status" value="1"/>
</dbReference>
<comment type="similarity">
    <text evidence="1">Belongs to the ROK (NagC/XylR) family.</text>
</comment>
<comment type="caution">
    <text evidence="2">The sequence shown here is derived from an EMBL/GenBank/DDBJ whole genome shotgun (WGS) entry which is preliminary data.</text>
</comment>
<dbReference type="PANTHER" id="PTHR18964:SF170">
    <property type="entry name" value="SUGAR KINASE"/>
    <property type="match status" value="1"/>
</dbReference>
<organism evidence="2 3">
    <name type="scientific">Clostridium gallinarum</name>
    <dbReference type="NCBI Taxonomy" id="2762246"/>
    <lineage>
        <taxon>Bacteria</taxon>
        <taxon>Bacillati</taxon>
        <taxon>Bacillota</taxon>
        <taxon>Clostridia</taxon>
        <taxon>Eubacteriales</taxon>
        <taxon>Clostridiaceae</taxon>
        <taxon>Clostridium</taxon>
    </lineage>
</organism>
<protein>
    <submittedName>
        <fullName evidence="2">ROK family protein</fullName>
    </submittedName>
</protein>
<dbReference type="EMBL" id="JACSQZ010000059">
    <property type="protein sequence ID" value="MBD7916092.1"/>
    <property type="molecule type" value="Genomic_DNA"/>
</dbReference>
<dbReference type="Gene3D" id="3.30.420.40">
    <property type="match status" value="2"/>
</dbReference>
<proteinExistence type="inferred from homology"/>
<dbReference type="Pfam" id="PF00480">
    <property type="entry name" value="ROK"/>
    <property type="match status" value="2"/>
</dbReference>
<evidence type="ECO:0000313" key="2">
    <source>
        <dbReference type="EMBL" id="MBD7916092.1"/>
    </source>
</evidence>
<dbReference type="InterPro" id="IPR043129">
    <property type="entry name" value="ATPase_NBD"/>
</dbReference>
<keyword evidence="3" id="KW-1185">Reference proteome</keyword>
<accession>A0ABR8Q6P8</accession>
<dbReference type="Proteomes" id="UP000640335">
    <property type="component" value="Unassembled WGS sequence"/>
</dbReference>
<sequence length="301" mass="33152">MELLTLDIGGSTIKYGIVDSKGNISNKGKFKTPSDSKESLYNTIKIIWNEYGSNSKGLAISMPGVIDTKKGFAYSGGVLHYIKNCEIAKEISEIINTNVIVANDAKCAGVAELGFGSLKDIDDGVVLVLGTGIGGCIIKDKKLYEGKHFSSAEVSYLLSGATEKESRDKLWVIKNGIEGLADTVEKYYGKHNFTGFDIFELANAGDERILKALKEFSKNVAEGIFTLQAILDVEKFAIGGGISEQPILIKLINEAYDEIHDNFVEEFNSPIYRPKIEVCKFHNDANLLGAYYRFRTIYNIK</sequence>